<dbReference type="Proteomes" id="UP001157502">
    <property type="component" value="Chromosome 19"/>
</dbReference>
<dbReference type="EMBL" id="CM055746">
    <property type="protein sequence ID" value="KAJ7997300.1"/>
    <property type="molecule type" value="Genomic_DNA"/>
</dbReference>
<protein>
    <submittedName>
        <fullName evidence="1">Uncharacterized protein</fullName>
    </submittedName>
</protein>
<evidence type="ECO:0000313" key="1">
    <source>
        <dbReference type="EMBL" id="KAJ7997300.1"/>
    </source>
</evidence>
<organism evidence="1 2">
    <name type="scientific">Dallia pectoralis</name>
    <name type="common">Alaska blackfish</name>
    <dbReference type="NCBI Taxonomy" id="75939"/>
    <lineage>
        <taxon>Eukaryota</taxon>
        <taxon>Metazoa</taxon>
        <taxon>Chordata</taxon>
        <taxon>Craniata</taxon>
        <taxon>Vertebrata</taxon>
        <taxon>Euteleostomi</taxon>
        <taxon>Actinopterygii</taxon>
        <taxon>Neopterygii</taxon>
        <taxon>Teleostei</taxon>
        <taxon>Protacanthopterygii</taxon>
        <taxon>Esociformes</taxon>
        <taxon>Umbridae</taxon>
        <taxon>Dallia</taxon>
    </lineage>
</organism>
<proteinExistence type="predicted"/>
<keyword evidence="2" id="KW-1185">Reference proteome</keyword>
<accession>A0ACC2G187</accession>
<reference evidence="1" key="1">
    <citation type="submission" date="2021-05" db="EMBL/GenBank/DDBJ databases">
        <authorList>
            <person name="Pan Q."/>
            <person name="Jouanno E."/>
            <person name="Zahm M."/>
            <person name="Klopp C."/>
            <person name="Cabau C."/>
            <person name="Louis A."/>
            <person name="Berthelot C."/>
            <person name="Parey E."/>
            <person name="Roest Crollius H."/>
            <person name="Montfort J."/>
            <person name="Robinson-Rechavi M."/>
            <person name="Bouchez O."/>
            <person name="Lampietro C."/>
            <person name="Lopez Roques C."/>
            <person name="Donnadieu C."/>
            <person name="Postlethwait J."/>
            <person name="Bobe J."/>
            <person name="Dillon D."/>
            <person name="Chandos A."/>
            <person name="von Hippel F."/>
            <person name="Guiguen Y."/>
        </authorList>
    </citation>
    <scope>NUCLEOTIDE SEQUENCE</scope>
    <source>
        <strain evidence="1">YG-Jan2019</strain>
    </source>
</reference>
<sequence length="259" mass="28278">MLSPLRAFISACLLTLCDGVMETVVGVAGKTVSLPCRYDAVKPDLTDVCWGLGRGSSAFSCENAVVVTKGDEVTYRRSRRYRLGRNLRHGDFSLNIYSAHLEDSGFYHCRVELPGLFNDLVYIVHLIVQPAPSVFFQAAPALAIPVTPGPPVTPHRGKQETPKATMESRIGRQGEPDPEIFPNTTPGRVMLLVKRTQRVLPSPTLASYVGHTIRVGAIVFIPGLILTVLLSYLRRYRNFKARGGPASSSSPDSNSLLSL</sequence>
<comment type="caution">
    <text evidence="1">The sequence shown here is derived from an EMBL/GenBank/DDBJ whole genome shotgun (WGS) entry which is preliminary data.</text>
</comment>
<name>A0ACC2G187_DALPE</name>
<evidence type="ECO:0000313" key="2">
    <source>
        <dbReference type="Proteomes" id="UP001157502"/>
    </source>
</evidence>
<gene>
    <name evidence="1" type="ORF">DPEC_G00227540</name>
</gene>